<dbReference type="InterPro" id="IPR024079">
    <property type="entry name" value="MetalloPept_cat_dom_sf"/>
</dbReference>
<comment type="caution">
    <text evidence="2">The sequence shown here is derived from an EMBL/GenBank/DDBJ whole genome shotgun (WGS) entry which is preliminary data.</text>
</comment>
<evidence type="ECO:0000313" key="2">
    <source>
        <dbReference type="EMBL" id="GAA5143818.1"/>
    </source>
</evidence>
<reference evidence="3" key="1">
    <citation type="journal article" date="2019" name="Int. J. Syst. Evol. Microbiol.">
        <title>The Global Catalogue of Microorganisms (GCM) 10K type strain sequencing project: providing services to taxonomists for standard genome sequencing and annotation.</title>
        <authorList>
            <consortium name="The Broad Institute Genomics Platform"/>
            <consortium name="The Broad Institute Genome Sequencing Center for Infectious Disease"/>
            <person name="Wu L."/>
            <person name="Ma J."/>
        </authorList>
    </citation>
    <scope>NUCLEOTIDE SEQUENCE [LARGE SCALE GENOMIC DNA]</scope>
    <source>
        <strain evidence="3">JCM 18053</strain>
    </source>
</reference>
<dbReference type="Proteomes" id="UP001499852">
    <property type="component" value="Unassembled WGS sequence"/>
</dbReference>
<keyword evidence="3" id="KW-1185">Reference proteome</keyword>
<dbReference type="Gene3D" id="3.40.390.10">
    <property type="entry name" value="Collagenase (Catalytic Domain)"/>
    <property type="match status" value="1"/>
</dbReference>
<feature type="chain" id="PRO_5046611918" description="Tetratricopeptide repeat protein" evidence="1">
    <location>
        <begin position="23"/>
        <end position="419"/>
    </location>
</feature>
<feature type="signal peptide" evidence="1">
    <location>
        <begin position="1"/>
        <end position="22"/>
    </location>
</feature>
<proteinExistence type="predicted"/>
<dbReference type="Gene3D" id="1.25.40.10">
    <property type="entry name" value="Tetratricopeptide repeat domain"/>
    <property type="match status" value="1"/>
</dbReference>
<dbReference type="InterPro" id="IPR011990">
    <property type="entry name" value="TPR-like_helical_dom_sf"/>
</dbReference>
<evidence type="ECO:0008006" key="4">
    <source>
        <dbReference type="Google" id="ProtNLM"/>
    </source>
</evidence>
<sequence length="419" mass="46208">MGDTRWKVLMAMLLLGAGAVMAQLPARDTEMDEVLRRAEEVMAASNRDFVNAAKDVGAVFEAARALHEKGDETRAAEYFAKGLQMSPWSLEEQLVYAEVLRKLKREEEAVEIGEMVVKRAERDALANEALKLLGRGPVEGPPVFQGPVAGPWLCFVKVGPVDDVVMKEAMERISLTLGLPAYLAEDTLGLPAADRSALDRWVTKQVIPAIKWSHPVARQLLKDLGGEVPTDIEPKKLLRGLVAQMRAEGQEAQAENMEKEMRHFQKWDKQWRASGLLDMLRAHLLRTPMPGAVTVVGVTAADLCEDEVNYLFGSALTGGRLAVTSYARYTSEFNQMPPERKKLLGRLHKQLLSGIGYALGVPRPTDPTSARAYPASLAEHDAKSEYMSAACRAGFEKALGRKLPMEAMPPEMRGPLRPK</sequence>
<keyword evidence="1" id="KW-0732">Signal</keyword>
<protein>
    <recommendedName>
        <fullName evidence="4">Tetratricopeptide repeat protein</fullName>
    </recommendedName>
</protein>
<dbReference type="RefSeq" id="WP_345737445.1">
    <property type="nucleotide sequence ID" value="NZ_BAABIA010000006.1"/>
</dbReference>
<organism evidence="2 3">
    <name type="scientific">Prosthecobacter algae</name>
    <dbReference type="NCBI Taxonomy" id="1144682"/>
    <lineage>
        <taxon>Bacteria</taxon>
        <taxon>Pseudomonadati</taxon>
        <taxon>Verrucomicrobiota</taxon>
        <taxon>Verrucomicrobiia</taxon>
        <taxon>Verrucomicrobiales</taxon>
        <taxon>Verrucomicrobiaceae</taxon>
        <taxon>Prosthecobacter</taxon>
    </lineage>
</organism>
<evidence type="ECO:0000256" key="1">
    <source>
        <dbReference type="SAM" id="SignalP"/>
    </source>
</evidence>
<gene>
    <name evidence="2" type="ORF">GCM10023213_32590</name>
</gene>
<dbReference type="SUPFAM" id="SSF48452">
    <property type="entry name" value="TPR-like"/>
    <property type="match status" value="1"/>
</dbReference>
<evidence type="ECO:0000313" key="3">
    <source>
        <dbReference type="Proteomes" id="UP001499852"/>
    </source>
</evidence>
<accession>A0ABP9PBB8</accession>
<name>A0ABP9PBB8_9BACT</name>
<dbReference type="EMBL" id="BAABIA010000006">
    <property type="protein sequence ID" value="GAA5143818.1"/>
    <property type="molecule type" value="Genomic_DNA"/>
</dbReference>